<accession>B1ZCZ0</accession>
<dbReference type="Gene3D" id="1.10.3100.10">
    <property type="entry name" value="Putative cytoplasmic protein"/>
    <property type="match status" value="1"/>
</dbReference>
<name>B1ZCZ0_METPB</name>
<dbReference type="SUPFAM" id="SSF47413">
    <property type="entry name" value="lambda repressor-like DNA-binding domains"/>
    <property type="match status" value="1"/>
</dbReference>
<dbReference type="STRING" id="441620.Mpop_2704"/>
<dbReference type="AlphaFoldDB" id="B1ZCZ0"/>
<evidence type="ECO:0000313" key="1">
    <source>
        <dbReference type="EMBL" id="ACB80859.1"/>
    </source>
</evidence>
<gene>
    <name evidence="1" type="ordered locus">Mpop_2704</name>
</gene>
<protein>
    <submittedName>
        <fullName evidence="1">Uncharacterized protein</fullName>
    </submittedName>
</protein>
<dbReference type="InterPro" id="IPR010982">
    <property type="entry name" value="Lambda_DNA-bd_dom_sf"/>
</dbReference>
<dbReference type="HOGENOM" id="CLU_1576681_0_0_5"/>
<dbReference type="KEGG" id="mpo:Mpop_2704"/>
<dbReference type="EMBL" id="CP001029">
    <property type="protein sequence ID" value="ACB80859.1"/>
    <property type="molecule type" value="Genomic_DNA"/>
</dbReference>
<organism evidence="1 2">
    <name type="scientific">Methylorubrum populi (strain ATCC BAA-705 / NCIMB 13946 / BJ001)</name>
    <name type="common">Methylobacterium populi</name>
    <dbReference type="NCBI Taxonomy" id="441620"/>
    <lineage>
        <taxon>Bacteria</taxon>
        <taxon>Pseudomonadati</taxon>
        <taxon>Pseudomonadota</taxon>
        <taxon>Alphaproteobacteria</taxon>
        <taxon>Hyphomicrobiales</taxon>
        <taxon>Methylobacteriaceae</taxon>
        <taxon>Methylorubrum</taxon>
    </lineage>
</organism>
<reference evidence="1" key="1">
    <citation type="submission" date="2008-04" db="EMBL/GenBank/DDBJ databases">
        <title>Complete sequence of chromosome of Methylobacterium populi BJ001.</title>
        <authorList>
            <consortium name="US DOE Joint Genome Institute"/>
            <person name="Copeland A."/>
            <person name="Lucas S."/>
            <person name="Lapidus A."/>
            <person name="Glavina del Rio T."/>
            <person name="Dalin E."/>
            <person name="Tice H."/>
            <person name="Bruce D."/>
            <person name="Goodwin L."/>
            <person name="Pitluck S."/>
            <person name="Chertkov O."/>
            <person name="Brettin T."/>
            <person name="Detter J.C."/>
            <person name="Han C."/>
            <person name="Kuske C.R."/>
            <person name="Schmutz J."/>
            <person name="Larimer F."/>
            <person name="Land M."/>
            <person name="Hauser L."/>
            <person name="Kyrpides N."/>
            <person name="Mikhailova N."/>
            <person name="Marx C."/>
            <person name="Richardson P."/>
        </authorList>
    </citation>
    <scope>NUCLEOTIDE SEQUENCE [LARGE SCALE GENOMIC DNA]</scope>
    <source>
        <strain evidence="1">BJ001</strain>
    </source>
</reference>
<evidence type="ECO:0000313" key="2">
    <source>
        <dbReference type="Proteomes" id="UP000007136"/>
    </source>
</evidence>
<proteinExistence type="predicted"/>
<dbReference type="InterPro" id="IPR027910">
    <property type="entry name" value="YdiL_sf"/>
</dbReference>
<dbReference type="GO" id="GO:0003677">
    <property type="term" value="F:DNA binding"/>
    <property type="evidence" value="ECO:0007669"/>
    <property type="project" value="InterPro"/>
</dbReference>
<dbReference type="Proteomes" id="UP000007136">
    <property type="component" value="Chromosome"/>
</dbReference>
<sequence length="169" mass="19327">MNAGRRRTVDILTTTDLKALRLLLGLSPAEAAAMIDEPKDWLVDAERGRSWNISPKYRDFLLRMEEVVQTFIDWVETTPGRFIIVYSNEDVFRDYDPVWAAKFPTALMHLQAASRAVSTLGNRQLNIVTLFPKAFEEYLQHTGKADSPDVRQSWAEAFSANYRTMGAKR</sequence>